<evidence type="ECO:0000313" key="4">
    <source>
        <dbReference type="Proteomes" id="UP000000305"/>
    </source>
</evidence>
<organism evidence="3 4">
    <name type="scientific">Daphnia pulex</name>
    <name type="common">Water flea</name>
    <dbReference type="NCBI Taxonomy" id="6669"/>
    <lineage>
        <taxon>Eukaryota</taxon>
        <taxon>Metazoa</taxon>
        <taxon>Ecdysozoa</taxon>
        <taxon>Arthropoda</taxon>
        <taxon>Crustacea</taxon>
        <taxon>Branchiopoda</taxon>
        <taxon>Diplostraca</taxon>
        <taxon>Cladocera</taxon>
        <taxon>Anomopoda</taxon>
        <taxon>Daphniidae</taxon>
        <taxon>Daphnia</taxon>
    </lineage>
</organism>
<feature type="region of interest" description="Disordered" evidence="1">
    <location>
        <begin position="67"/>
        <end position="108"/>
    </location>
</feature>
<dbReference type="OrthoDB" id="6380112at2759"/>
<dbReference type="EMBL" id="GL732542">
    <property type="protein sequence ID" value="EFX81612.1"/>
    <property type="molecule type" value="Genomic_DNA"/>
</dbReference>
<name>E9GFB9_DAPPU</name>
<gene>
    <name evidence="3" type="ORF">DAPPUDRAFT_102083</name>
</gene>
<sequence>MGSFKIVLILAVLMAVAYAMEMSADPAAAHQLAVAEETSDLEPILSPDLAMDEKKYKVYYKRKYKYKKKGGHRSYGGGGRGYGRGDGYGGRGGGGGSGGGGSSEESGR</sequence>
<feature type="chain" id="PRO_5003241174" evidence="2">
    <location>
        <begin position="20"/>
        <end position="108"/>
    </location>
</feature>
<reference evidence="3 4" key="1">
    <citation type="journal article" date="2011" name="Science">
        <title>The ecoresponsive genome of Daphnia pulex.</title>
        <authorList>
            <person name="Colbourne J.K."/>
            <person name="Pfrender M.E."/>
            <person name="Gilbert D."/>
            <person name="Thomas W.K."/>
            <person name="Tucker A."/>
            <person name="Oakley T.H."/>
            <person name="Tokishita S."/>
            <person name="Aerts A."/>
            <person name="Arnold G.J."/>
            <person name="Basu M.K."/>
            <person name="Bauer D.J."/>
            <person name="Caceres C.E."/>
            <person name="Carmel L."/>
            <person name="Casola C."/>
            <person name="Choi J.H."/>
            <person name="Detter J.C."/>
            <person name="Dong Q."/>
            <person name="Dusheyko S."/>
            <person name="Eads B.D."/>
            <person name="Frohlich T."/>
            <person name="Geiler-Samerotte K.A."/>
            <person name="Gerlach D."/>
            <person name="Hatcher P."/>
            <person name="Jogdeo S."/>
            <person name="Krijgsveld J."/>
            <person name="Kriventseva E.V."/>
            <person name="Kultz D."/>
            <person name="Laforsch C."/>
            <person name="Lindquist E."/>
            <person name="Lopez J."/>
            <person name="Manak J.R."/>
            <person name="Muller J."/>
            <person name="Pangilinan J."/>
            <person name="Patwardhan R.P."/>
            <person name="Pitluck S."/>
            <person name="Pritham E.J."/>
            <person name="Rechtsteiner A."/>
            <person name="Rho M."/>
            <person name="Rogozin I.B."/>
            <person name="Sakarya O."/>
            <person name="Salamov A."/>
            <person name="Schaack S."/>
            <person name="Shapiro H."/>
            <person name="Shiga Y."/>
            <person name="Skalitzky C."/>
            <person name="Smith Z."/>
            <person name="Souvorov A."/>
            <person name="Sung W."/>
            <person name="Tang Z."/>
            <person name="Tsuchiya D."/>
            <person name="Tu H."/>
            <person name="Vos H."/>
            <person name="Wang M."/>
            <person name="Wolf Y.I."/>
            <person name="Yamagata H."/>
            <person name="Yamada T."/>
            <person name="Ye Y."/>
            <person name="Shaw J.R."/>
            <person name="Andrews J."/>
            <person name="Crease T.J."/>
            <person name="Tang H."/>
            <person name="Lucas S.M."/>
            <person name="Robertson H.M."/>
            <person name="Bork P."/>
            <person name="Koonin E.V."/>
            <person name="Zdobnov E.M."/>
            <person name="Grigoriev I.V."/>
            <person name="Lynch M."/>
            <person name="Boore J.L."/>
        </authorList>
    </citation>
    <scope>NUCLEOTIDE SEQUENCE [LARGE SCALE GENOMIC DNA]</scope>
</reference>
<accession>E9GFB9</accession>
<feature type="compositionally biased region" description="Gly residues" evidence="1">
    <location>
        <begin position="73"/>
        <end position="102"/>
    </location>
</feature>
<feature type="signal peptide" evidence="2">
    <location>
        <begin position="1"/>
        <end position="19"/>
    </location>
</feature>
<protein>
    <submittedName>
        <fullName evidence="3">Uncharacterized protein</fullName>
    </submittedName>
</protein>
<evidence type="ECO:0000313" key="3">
    <source>
        <dbReference type="EMBL" id="EFX81612.1"/>
    </source>
</evidence>
<dbReference type="AlphaFoldDB" id="E9GFB9"/>
<dbReference type="HOGENOM" id="CLU_2199561_0_0_1"/>
<dbReference type="KEGG" id="dpx:DAPPUDRAFT_102083"/>
<keyword evidence="4" id="KW-1185">Reference proteome</keyword>
<dbReference type="InParanoid" id="E9GFB9"/>
<keyword evidence="2" id="KW-0732">Signal</keyword>
<evidence type="ECO:0000256" key="2">
    <source>
        <dbReference type="SAM" id="SignalP"/>
    </source>
</evidence>
<proteinExistence type="predicted"/>
<dbReference type="Proteomes" id="UP000000305">
    <property type="component" value="Unassembled WGS sequence"/>
</dbReference>
<evidence type="ECO:0000256" key="1">
    <source>
        <dbReference type="SAM" id="MobiDB-lite"/>
    </source>
</evidence>